<dbReference type="EMBL" id="JANRMS010001464">
    <property type="protein sequence ID" value="KAJ3528056.1"/>
    <property type="molecule type" value="Genomic_DNA"/>
</dbReference>
<organism evidence="1 2">
    <name type="scientific">Fusarium decemcellulare</name>
    <dbReference type="NCBI Taxonomy" id="57161"/>
    <lineage>
        <taxon>Eukaryota</taxon>
        <taxon>Fungi</taxon>
        <taxon>Dikarya</taxon>
        <taxon>Ascomycota</taxon>
        <taxon>Pezizomycotina</taxon>
        <taxon>Sordariomycetes</taxon>
        <taxon>Hypocreomycetidae</taxon>
        <taxon>Hypocreales</taxon>
        <taxon>Nectriaceae</taxon>
        <taxon>Fusarium</taxon>
        <taxon>Fusarium decemcellulare species complex</taxon>
    </lineage>
</organism>
<comment type="caution">
    <text evidence="1">The sequence shown here is derived from an EMBL/GenBank/DDBJ whole genome shotgun (WGS) entry which is preliminary data.</text>
</comment>
<evidence type="ECO:0000313" key="2">
    <source>
        <dbReference type="Proteomes" id="UP001148629"/>
    </source>
</evidence>
<proteinExistence type="predicted"/>
<evidence type="ECO:0000313" key="1">
    <source>
        <dbReference type="EMBL" id="KAJ3528056.1"/>
    </source>
</evidence>
<protein>
    <submittedName>
        <fullName evidence="1">Uncharacterized protein</fullName>
    </submittedName>
</protein>
<gene>
    <name evidence="1" type="ORF">NM208_g10392</name>
</gene>
<reference evidence="1" key="1">
    <citation type="submission" date="2022-08" db="EMBL/GenBank/DDBJ databases">
        <title>Genome Sequence of Fusarium decemcellulare.</title>
        <authorList>
            <person name="Buettner E."/>
        </authorList>
    </citation>
    <scope>NUCLEOTIDE SEQUENCE</scope>
    <source>
        <strain evidence="1">Babe19</strain>
    </source>
</reference>
<accession>A0ACC1RY15</accession>
<sequence length="342" mass="38565">MRSCLYSPGKPSILKFLGVLIVLTLLLAASRQYGSSIEQPPPPQSALTTAINQANAKVNENAYVFYATNDAYACSILVNIHILRMTYESKHRMVIFVSKDVSSKYRSAFKSLSAEVIQEKPMDLHAESNPEYHGCLLKLAAFRMHEIDPSLKRVLIVEADQLVLKNLDHLFDLPPADIYAPKAYWLSEGRFSSTLMLVQPKPEMWKDIQEMVPYLQPNQYEADVVNDIFAGEVIDLPDSYVVLNDHWSEWSLPPWFTPGGSATADAAPASATPSQKPTNQELDELSLQSHLIHFSAVGKPWTHDLWEVGELEFEAHEVLHLQWEEWRVRALTLCPAGVIDHL</sequence>
<dbReference type="Proteomes" id="UP001148629">
    <property type="component" value="Unassembled WGS sequence"/>
</dbReference>
<keyword evidence="2" id="KW-1185">Reference proteome</keyword>
<name>A0ACC1RY15_9HYPO</name>